<keyword evidence="1" id="KW-0812">Transmembrane</keyword>
<evidence type="ECO:0000313" key="3">
    <source>
        <dbReference type="Proteomes" id="UP000231581"/>
    </source>
</evidence>
<gene>
    <name evidence="2" type="ORF">COX00_03150</name>
</gene>
<keyword evidence="1" id="KW-0472">Membrane</keyword>
<accession>A0A2H0BS02</accession>
<evidence type="ECO:0000256" key="1">
    <source>
        <dbReference type="SAM" id="Phobius"/>
    </source>
</evidence>
<name>A0A2H0BS02_9BACT</name>
<dbReference type="Proteomes" id="UP000231581">
    <property type="component" value="Unassembled WGS sequence"/>
</dbReference>
<keyword evidence="1" id="KW-1133">Transmembrane helix</keyword>
<evidence type="ECO:0000313" key="2">
    <source>
        <dbReference type="EMBL" id="PIP60455.1"/>
    </source>
</evidence>
<feature type="transmembrane region" description="Helical" evidence="1">
    <location>
        <begin position="70"/>
        <end position="91"/>
    </location>
</feature>
<organism evidence="2 3">
    <name type="scientific">Candidatus Uhrbacteria bacterium CG22_combo_CG10-13_8_21_14_all_47_17</name>
    <dbReference type="NCBI Taxonomy" id="1975041"/>
    <lineage>
        <taxon>Bacteria</taxon>
        <taxon>Candidatus Uhriibacteriota</taxon>
    </lineage>
</organism>
<sequence>MKIQERKRKLKNYVAFLFAFLIIGFSVGTPWFVSATSSTGDTTPAASTELYNPLGSGVTLASFIGRGIRAVIGVIGAVALLMFIYGGIIWMTSGGSDERVTMAKNILKNATIGLLLIFFSYSIISIFFSIFAP</sequence>
<feature type="transmembrane region" description="Helical" evidence="1">
    <location>
        <begin position="112"/>
        <end position="132"/>
    </location>
</feature>
<dbReference type="Pfam" id="PF18895">
    <property type="entry name" value="T4SS_pilin"/>
    <property type="match status" value="1"/>
</dbReference>
<feature type="transmembrane region" description="Helical" evidence="1">
    <location>
        <begin position="12"/>
        <end position="33"/>
    </location>
</feature>
<proteinExistence type="predicted"/>
<protein>
    <recommendedName>
        <fullName evidence="4">TrbC/VIRB2 family protein</fullName>
    </recommendedName>
</protein>
<comment type="caution">
    <text evidence="2">The sequence shown here is derived from an EMBL/GenBank/DDBJ whole genome shotgun (WGS) entry which is preliminary data.</text>
</comment>
<dbReference type="EMBL" id="PCSZ01000062">
    <property type="protein sequence ID" value="PIP60455.1"/>
    <property type="molecule type" value="Genomic_DNA"/>
</dbReference>
<dbReference type="InterPro" id="IPR043993">
    <property type="entry name" value="T4SS_pilin"/>
</dbReference>
<reference evidence="2 3" key="1">
    <citation type="submission" date="2017-09" db="EMBL/GenBank/DDBJ databases">
        <title>Depth-based differentiation of microbial function through sediment-hosted aquifers and enrichment of novel symbionts in the deep terrestrial subsurface.</title>
        <authorList>
            <person name="Probst A.J."/>
            <person name="Ladd B."/>
            <person name="Jarett J.K."/>
            <person name="Geller-Mcgrath D.E."/>
            <person name="Sieber C.M."/>
            <person name="Emerson J.B."/>
            <person name="Anantharaman K."/>
            <person name="Thomas B.C."/>
            <person name="Malmstrom R."/>
            <person name="Stieglmeier M."/>
            <person name="Klingl A."/>
            <person name="Woyke T."/>
            <person name="Ryan C.M."/>
            <person name="Banfield J.F."/>
        </authorList>
    </citation>
    <scope>NUCLEOTIDE SEQUENCE [LARGE SCALE GENOMIC DNA]</scope>
    <source>
        <strain evidence="2">CG22_combo_CG10-13_8_21_14_all_47_17</strain>
    </source>
</reference>
<dbReference type="AlphaFoldDB" id="A0A2H0BS02"/>
<evidence type="ECO:0008006" key="4">
    <source>
        <dbReference type="Google" id="ProtNLM"/>
    </source>
</evidence>